<dbReference type="InterPro" id="IPR050903">
    <property type="entry name" value="Bact_Chemotaxis_MeTrfase"/>
</dbReference>
<dbReference type="InterPro" id="IPR000780">
    <property type="entry name" value="CheR_MeTrfase"/>
</dbReference>
<dbReference type="RefSeq" id="WP_093199242.1">
    <property type="nucleotide sequence ID" value="NZ_FNGS01000002.1"/>
</dbReference>
<dbReference type="SUPFAM" id="SSF53335">
    <property type="entry name" value="S-adenosyl-L-methionine-dependent methyltransferases"/>
    <property type="match status" value="1"/>
</dbReference>
<keyword evidence="2" id="KW-0489">Methyltransferase</keyword>
<gene>
    <name evidence="2" type="ORF">SAMN04488090_1287</name>
</gene>
<feature type="domain" description="CheR-type methyltransferase" evidence="1">
    <location>
        <begin position="1"/>
        <end position="274"/>
    </location>
</feature>
<dbReference type="PANTHER" id="PTHR24422">
    <property type="entry name" value="CHEMOTAXIS PROTEIN METHYLTRANSFERASE"/>
    <property type="match status" value="1"/>
</dbReference>
<evidence type="ECO:0000313" key="2">
    <source>
        <dbReference type="EMBL" id="SDL57529.1"/>
    </source>
</evidence>
<evidence type="ECO:0000259" key="1">
    <source>
        <dbReference type="PROSITE" id="PS50123"/>
    </source>
</evidence>
<dbReference type="OrthoDB" id="9816309at2"/>
<keyword evidence="2" id="KW-0808">Transferase</keyword>
<dbReference type="Pfam" id="PF03705">
    <property type="entry name" value="CheR_N"/>
    <property type="match status" value="1"/>
</dbReference>
<dbReference type="Gene3D" id="3.40.50.150">
    <property type="entry name" value="Vaccinia Virus protein VP39"/>
    <property type="match status" value="1"/>
</dbReference>
<dbReference type="EMBL" id="FNGS01000002">
    <property type="protein sequence ID" value="SDL57529.1"/>
    <property type="molecule type" value="Genomic_DNA"/>
</dbReference>
<dbReference type="SUPFAM" id="SSF47757">
    <property type="entry name" value="Chemotaxis receptor methyltransferase CheR, N-terminal domain"/>
    <property type="match status" value="1"/>
</dbReference>
<dbReference type="Pfam" id="PF01739">
    <property type="entry name" value="CheR"/>
    <property type="match status" value="1"/>
</dbReference>
<dbReference type="GO" id="GO:0032259">
    <property type="term" value="P:methylation"/>
    <property type="evidence" value="ECO:0007669"/>
    <property type="project" value="UniProtKB-KW"/>
</dbReference>
<evidence type="ECO:0000313" key="3">
    <source>
        <dbReference type="Proteomes" id="UP000198901"/>
    </source>
</evidence>
<sequence>MNDTSDITPEELDDLIQLIKGHYGYDFGDYSRASLTRRVRQCMEKAKIPTVYDLRFHLLNETSFFAWFLQSLTVNVTEMFRDPAFYRNLRETVIPRLASYPLIKIWHAGCATGEEVFSMAILLKEEGLLERTRIYATDINPANLEKARKGTVPLSAMKEYTANYIRSGGKAEFSSYYEARYDEVVMDPALLERVLFSQHNLVTDQVFNEFQLICCRNVLIYFNKDLQNRVLKLFYDSLVPFGYLALGMKESLLFMDVRSQFEAVSESVKVFRRKA</sequence>
<dbReference type="STRING" id="563176.SAMN04488090_1287"/>
<dbReference type="Proteomes" id="UP000198901">
    <property type="component" value="Unassembled WGS sequence"/>
</dbReference>
<accession>A0A1G9L6B9</accession>
<dbReference type="PROSITE" id="PS50123">
    <property type="entry name" value="CHER"/>
    <property type="match status" value="1"/>
</dbReference>
<reference evidence="2 3" key="1">
    <citation type="submission" date="2016-10" db="EMBL/GenBank/DDBJ databases">
        <authorList>
            <person name="de Groot N.N."/>
        </authorList>
    </citation>
    <scope>NUCLEOTIDE SEQUENCE [LARGE SCALE GENOMIC DNA]</scope>
    <source>
        <strain evidence="2 3">DSM 21668</strain>
    </source>
</reference>
<dbReference type="AlphaFoldDB" id="A0A1G9L6B9"/>
<dbReference type="InterPro" id="IPR029063">
    <property type="entry name" value="SAM-dependent_MTases_sf"/>
</dbReference>
<dbReference type="SMART" id="SM00138">
    <property type="entry name" value="MeTrc"/>
    <property type="match status" value="1"/>
</dbReference>
<dbReference type="InterPro" id="IPR022641">
    <property type="entry name" value="CheR_N"/>
</dbReference>
<dbReference type="PRINTS" id="PR00996">
    <property type="entry name" value="CHERMTFRASE"/>
</dbReference>
<dbReference type="InterPro" id="IPR022642">
    <property type="entry name" value="CheR_C"/>
</dbReference>
<protein>
    <submittedName>
        <fullName evidence="2">Chemotaxis protein methyltransferase CheR</fullName>
    </submittedName>
</protein>
<name>A0A1G9L6B9_9BACT</name>
<dbReference type="PANTHER" id="PTHR24422:SF8">
    <property type="entry name" value="CHEMOTAXIS PROTEIN"/>
    <property type="match status" value="1"/>
</dbReference>
<organism evidence="2 3">
    <name type="scientific">Siphonobacter aquaeclarae</name>
    <dbReference type="NCBI Taxonomy" id="563176"/>
    <lineage>
        <taxon>Bacteria</taxon>
        <taxon>Pseudomonadati</taxon>
        <taxon>Bacteroidota</taxon>
        <taxon>Cytophagia</taxon>
        <taxon>Cytophagales</taxon>
        <taxon>Cytophagaceae</taxon>
        <taxon>Siphonobacter</taxon>
    </lineage>
</organism>
<proteinExistence type="predicted"/>
<keyword evidence="3" id="KW-1185">Reference proteome</keyword>
<dbReference type="GO" id="GO:0008757">
    <property type="term" value="F:S-adenosylmethionine-dependent methyltransferase activity"/>
    <property type="evidence" value="ECO:0007669"/>
    <property type="project" value="InterPro"/>
</dbReference>